<dbReference type="OrthoDB" id="9813383at2"/>
<keyword evidence="2" id="KW-0315">Glutamine amidotransferase</keyword>
<dbReference type="RefSeq" id="WP_126483089.1">
    <property type="nucleotide sequence ID" value="NZ_RXNS01000007.1"/>
</dbReference>
<name>A0A3S0I864_9GAMM</name>
<dbReference type="PROSITE" id="PS51273">
    <property type="entry name" value="GATASE_TYPE_1"/>
    <property type="match status" value="1"/>
</dbReference>
<evidence type="ECO:0000259" key="1">
    <source>
        <dbReference type="Pfam" id="PF00117"/>
    </source>
</evidence>
<dbReference type="Pfam" id="PF00117">
    <property type="entry name" value="GATase"/>
    <property type="match status" value="1"/>
</dbReference>
<organism evidence="2 3">
    <name type="scientific">Halomonas nitroreducens</name>
    <dbReference type="NCBI Taxonomy" id="447425"/>
    <lineage>
        <taxon>Bacteria</taxon>
        <taxon>Pseudomonadati</taxon>
        <taxon>Pseudomonadota</taxon>
        <taxon>Gammaproteobacteria</taxon>
        <taxon>Oceanospirillales</taxon>
        <taxon>Halomonadaceae</taxon>
        <taxon>Halomonas</taxon>
    </lineage>
</organism>
<dbReference type="EMBL" id="RXNS01000007">
    <property type="protein sequence ID" value="RTR04370.1"/>
    <property type="molecule type" value="Genomic_DNA"/>
</dbReference>
<sequence length="247" mass="26743">MKTAVALRHIHFEDLGTLEAVLRERGYAVTYLDPTRDDLGGREAQRADLLIVLGGPIGACDDERYPCLERELSLVRRRLASGRPLLGICLGAQLIARARGAEVSPLGVKEIGFAPLTLTPEGEHSVLAPLGDTPVLHWHGDQFEIPEGAAWLARTAVGAHQAFSIGRNVLGLQFHLEADANEIERWLVGHAGELEQAGIDPRTLRRDAGRLGERLTAAARAVFSTWLDGLEEAGMSIAGAEGESRRK</sequence>
<gene>
    <name evidence="2" type="ORF">EKG36_08585</name>
</gene>
<keyword evidence="3" id="KW-1185">Reference proteome</keyword>
<feature type="domain" description="Glutamine amidotransferase" evidence="1">
    <location>
        <begin position="19"/>
        <end position="182"/>
    </location>
</feature>
<dbReference type="GO" id="GO:0016740">
    <property type="term" value="F:transferase activity"/>
    <property type="evidence" value="ECO:0007669"/>
    <property type="project" value="UniProtKB-KW"/>
</dbReference>
<dbReference type="Proteomes" id="UP000267400">
    <property type="component" value="Unassembled WGS sequence"/>
</dbReference>
<comment type="caution">
    <text evidence="2">The sequence shown here is derived from an EMBL/GenBank/DDBJ whole genome shotgun (WGS) entry which is preliminary data.</text>
</comment>
<accession>A0A3S0I864</accession>
<dbReference type="CDD" id="cd01741">
    <property type="entry name" value="GATase1_1"/>
    <property type="match status" value="1"/>
</dbReference>
<dbReference type="SUPFAM" id="SSF52317">
    <property type="entry name" value="Class I glutamine amidotransferase-like"/>
    <property type="match status" value="1"/>
</dbReference>
<evidence type="ECO:0000313" key="2">
    <source>
        <dbReference type="EMBL" id="RTR04370.1"/>
    </source>
</evidence>
<dbReference type="Gene3D" id="3.40.50.880">
    <property type="match status" value="1"/>
</dbReference>
<dbReference type="AlphaFoldDB" id="A0A3S0I864"/>
<protein>
    <submittedName>
        <fullName evidence="2">Glutamine amidotransferase</fullName>
    </submittedName>
</protein>
<dbReference type="InterPro" id="IPR044992">
    <property type="entry name" value="ChyE-like"/>
</dbReference>
<dbReference type="GO" id="GO:0005829">
    <property type="term" value="C:cytosol"/>
    <property type="evidence" value="ECO:0007669"/>
    <property type="project" value="TreeGrafter"/>
</dbReference>
<dbReference type="InterPro" id="IPR029062">
    <property type="entry name" value="Class_I_gatase-like"/>
</dbReference>
<evidence type="ECO:0000313" key="3">
    <source>
        <dbReference type="Proteomes" id="UP000267400"/>
    </source>
</evidence>
<proteinExistence type="predicted"/>
<reference evidence="2 3" key="1">
    <citation type="submission" date="2018-12" db="EMBL/GenBank/DDBJ databases">
        <authorList>
            <person name="Yu L."/>
        </authorList>
    </citation>
    <scope>NUCLEOTIDE SEQUENCE [LARGE SCALE GENOMIC DNA]</scope>
    <source>
        <strain evidence="2 3">11S</strain>
    </source>
</reference>
<dbReference type="PANTHER" id="PTHR42695">
    <property type="entry name" value="GLUTAMINE AMIDOTRANSFERASE YLR126C-RELATED"/>
    <property type="match status" value="1"/>
</dbReference>
<dbReference type="NCBIfam" id="NF005458">
    <property type="entry name" value="PRK07053.1"/>
    <property type="match status" value="1"/>
</dbReference>
<dbReference type="PANTHER" id="PTHR42695:SF5">
    <property type="entry name" value="GLUTAMINE AMIDOTRANSFERASE YLR126C-RELATED"/>
    <property type="match status" value="1"/>
</dbReference>
<dbReference type="InterPro" id="IPR017926">
    <property type="entry name" value="GATASE"/>
</dbReference>
<keyword evidence="2" id="KW-0808">Transferase</keyword>